<organism evidence="2 3">
    <name type="scientific">Blastopirellula marina</name>
    <dbReference type="NCBI Taxonomy" id="124"/>
    <lineage>
        <taxon>Bacteria</taxon>
        <taxon>Pseudomonadati</taxon>
        <taxon>Planctomycetota</taxon>
        <taxon>Planctomycetia</taxon>
        <taxon>Pirellulales</taxon>
        <taxon>Pirellulaceae</taxon>
        <taxon>Blastopirellula</taxon>
    </lineage>
</organism>
<sequence>MSHANPQPRTSFPPATSAQPEAALFDRLIDVCDRQDDLIRRQQAEIERLREQLAGLPAKVEPHRPSPPQAEVRSMPKASTPKPLTPPQFDSPSTIQKALSSAQPDERPTSGQPAKETAAMPKACLPKGFPTGHAIPEGPIPRREAPTPKPKATRHHSANSFTPPDHRAPSLPDRSLQREIAATSRQPLPPLHPDGELPKSDPRKVGPPRSGNNRVRELLNQYFDRVPKASSQVLPDTSQASAPPHRRHWPEPVERWPRSLSN</sequence>
<feature type="compositionally biased region" description="Basic and acidic residues" evidence="1">
    <location>
        <begin position="249"/>
        <end position="262"/>
    </location>
</feature>
<dbReference type="Proteomes" id="UP000240009">
    <property type="component" value="Unassembled WGS sequence"/>
</dbReference>
<feature type="compositionally biased region" description="Polar residues" evidence="1">
    <location>
        <begin position="1"/>
        <end position="19"/>
    </location>
</feature>
<name>A0A2S8FGC9_9BACT</name>
<evidence type="ECO:0000313" key="2">
    <source>
        <dbReference type="EMBL" id="PQO31235.1"/>
    </source>
</evidence>
<protein>
    <submittedName>
        <fullName evidence="2">Uncharacterized protein</fullName>
    </submittedName>
</protein>
<feature type="region of interest" description="Disordered" evidence="1">
    <location>
        <begin position="53"/>
        <end position="262"/>
    </location>
</feature>
<feature type="region of interest" description="Disordered" evidence="1">
    <location>
        <begin position="1"/>
        <end position="21"/>
    </location>
</feature>
<evidence type="ECO:0000313" key="3">
    <source>
        <dbReference type="Proteomes" id="UP000240009"/>
    </source>
</evidence>
<proteinExistence type="predicted"/>
<dbReference type="EMBL" id="PUIA01000037">
    <property type="protein sequence ID" value="PQO31235.1"/>
    <property type="molecule type" value="Genomic_DNA"/>
</dbReference>
<comment type="caution">
    <text evidence="2">The sequence shown here is derived from an EMBL/GenBank/DDBJ whole genome shotgun (WGS) entry which is preliminary data.</text>
</comment>
<gene>
    <name evidence="2" type="ORF">C5Y96_12890</name>
</gene>
<feature type="compositionally biased region" description="Polar residues" evidence="1">
    <location>
        <begin position="88"/>
        <end position="103"/>
    </location>
</feature>
<dbReference type="AlphaFoldDB" id="A0A2S8FGC9"/>
<feature type="compositionally biased region" description="Basic and acidic residues" evidence="1">
    <location>
        <begin position="193"/>
        <end position="204"/>
    </location>
</feature>
<feature type="compositionally biased region" description="Polar residues" evidence="1">
    <location>
        <begin position="229"/>
        <end position="241"/>
    </location>
</feature>
<reference evidence="2 3" key="1">
    <citation type="submission" date="2018-02" db="EMBL/GenBank/DDBJ databases">
        <title>Comparative genomes isolates from brazilian mangrove.</title>
        <authorList>
            <person name="Araujo J.E."/>
            <person name="Taketani R.G."/>
            <person name="Silva M.C.P."/>
            <person name="Loureco M.V."/>
            <person name="Andreote F.D."/>
        </authorList>
    </citation>
    <scope>NUCLEOTIDE SEQUENCE [LARGE SCALE GENOMIC DNA]</scope>
    <source>
        <strain evidence="2 3">HEX-2 MGV</strain>
    </source>
</reference>
<evidence type="ECO:0000256" key="1">
    <source>
        <dbReference type="SAM" id="MobiDB-lite"/>
    </source>
</evidence>
<accession>A0A2S8FGC9</accession>
<dbReference type="RefSeq" id="WP_105353870.1">
    <property type="nucleotide sequence ID" value="NZ_PUIA01000037.1"/>
</dbReference>